<protein>
    <submittedName>
        <fullName evidence="3">Beta-lactamase</fullName>
    </submittedName>
</protein>
<dbReference type="InterPro" id="IPR012338">
    <property type="entry name" value="Beta-lactam/transpept-like"/>
</dbReference>
<evidence type="ECO:0000256" key="1">
    <source>
        <dbReference type="SAM" id="SignalP"/>
    </source>
</evidence>
<evidence type="ECO:0000313" key="3">
    <source>
        <dbReference type="EMBL" id="AJR04586.1"/>
    </source>
</evidence>
<proteinExistence type="predicted"/>
<feature type="domain" description="Beta-lactamase-related" evidence="2">
    <location>
        <begin position="36"/>
        <end position="353"/>
    </location>
</feature>
<dbReference type="PANTHER" id="PTHR46825:SF9">
    <property type="entry name" value="BETA-LACTAMASE-RELATED DOMAIN-CONTAINING PROTEIN"/>
    <property type="match status" value="1"/>
</dbReference>
<accession>A0A0C5VZX3</accession>
<dbReference type="AlphaFoldDB" id="A0A0C5VZX3"/>
<dbReference type="KEGG" id="sze:AW14_13990"/>
<reference evidence="3 4" key="1">
    <citation type="submission" date="2014-02" db="EMBL/GenBank/DDBJ databases">
        <authorList>
            <person name="Young C.-C."/>
            <person name="Hameed A."/>
            <person name="Huang H.-C."/>
            <person name="Shahina M."/>
        </authorList>
    </citation>
    <scope>NUCLEOTIDE SEQUENCE [LARGE SCALE GENOMIC DNA]</scope>
    <source>
        <strain evidence="3 4">CC-SAMT-1</strain>
    </source>
</reference>
<dbReference type="EMBL" id="CP007202">
    <property type="protein sequence ID" value="AJR04586.1"/>
    <property type="molecule type" value="Genomic_DNA"/>
</dbReference>
<feature type="signal peptide" evidence="1">
    <location>
        <begin position="1"/>
        <end position="24"/>
    </location>
</feature>
<dbReference type="RefSeq" id="WP_245617602.1">
    <property type="nucleotide sequence ID" value="NZ_CP007202.1"/>
</dbReference>
<evidence type="ECO:0000259" key="2">
    <source>
        <dbReference type="Pfam" id="PF00144"/>
    </source>
</evidence>
<dbReference type="InterPro" id="IPR001466">
    <property type="entry name" value="Beta-lactam-related"/>
</dbReference>
<organism evidence="3 4">
    <name type="scientific">Siansivirga zeaxanthinifaciens CC-SAMT-1</name>
    <dbReference type="NCBI Taxonomy" id="1454006"/>
    <lineage>
        <taxon>Bacteria</taxon>
        <taxon>Pseudomonadati</taxon>
        <taxon>Bacteroidota</taxon>
        <taxon>Flavobacteriia</taxon>
        <taxon>Flavobacteriales</taxon>
        <taxon>Flavobacteriaceae</taxon>
        <taxon>Siansivirga</taxon>
    </lineage>
</organism>
<evidence type="ECO:0000313" key="4">
    <source>
        <dbReference type="Proteomes" id="UP000032229"/>
    </source>
</evidence>
<dbReference type="Proteomes" id="UP000032229">
    <property type="component" value="Chromosome"/>
</dbReference>
<dbReference type="Pfam" id="PF00144">
    <property type="entry name" value="Beta-lactamase"/>
    <property type="match status" value="1"/>
</dbReference>
<keyword evidence="4" id="KW-1185">Reference proteome</keyword>
<keyword evidence="1" id="KW-0732">Signal</keyword>
<dbReference type="PANTHER" id="PTHR46825">
    <property type="entry name" value="D-ALANYL-D-ALANINE-CARBOXYPEPTIDASE/ENDOPEPTIDASE AMPH"/>
    <property type="match status" value="1"/>
</dbReference>
<dbReference type="HOGENOM" id="CLU_020027_0_2_10"/>
<sequence length="366" mass="41470">MKKTSQLIIIISFVLFPSFKSLLAQSTINAFSKSERIVKKLIRKKQVPGLAITVSKNNKVLWSKGYGYSDLTNKTLVDPDKTVFRIGSVSKPIAAIGLLKIVEDSLMTLESSIYNYVPYFPKKDYDITIKQLGGHLSGIRNYQGNEFKLNKPLDIREGISLFANDSLLFQPGTKYNYTSYNWNLISLAIQECTKIPFEDFVKYKVLIPFNMNKTFVDNNQYIDGKAIFYKKIRKRHFKPVENVNNYFKIASGGYLSTSKDINIFGNALLNDSLVNPKQFKPFITAQKINNNDANSTYYGIGFQVSKDSSGRPYFGHIGNGLGGYGIFYVYPEQKVVLSILTNTSNPNVDKKFNKLIDTLFDSINNL</sequence>
<feature type="chain" id="PRO_5005426288" evidence="1">
    <location>
        <begin position="25"/>
        <end position="366"/>
    </location>
</feature>
<dbReference type="STRING" id="1454006.AW14_13990"/>
<name>A0A0C5VZX3_9FLAO</name>
<dbReference type="Gene3D" id="3.40.710.10">
    <property type="entry name" value="DD-peptidase/beta-lactamase superfamily"/>
    <property type="match status" value="1"/>
</dbReference>
<dbReference type="SUPFAM" id="SSF56601">
    <property type="entry name" value="beta-lactamase/transpeptidase-like"/>
    <property type="match status" value="1"/>
</dbReference>
<gene>
    <name evidence="3" type="ORF">AW14_13990</name>
</gene>
<dbReference type="InterPro" id="IPR050491">
    <property type="entry name" value="AmpC-like"/>
</dbReference>